<proteinExistence type="predicted"/>
<comment type="caution">
    <text evidence="1">The sequence shown here is derived from an EMBL/GenBank/DDBJ whole genome shotgun (WGS) entry which is preliminary data.</text>
</comment>
<organism evidence="1">
    <name type="scientific">candidate division CPR1 bacterium ADurb.Bin160</name>
    <dbReference type="NCBI Taxonomy" id="1852826"/>
    <lineage>
        <taxon>Bacteria</taxon>
        <taxon>candidate division CPR1</taxon>
    </lineage>
</organism>
<reference evidence="1" key="1">
    <citation type="submission" date="2017-02" db="EMBL/GenBank/DDBJ databases">
        <title>Delving into the versatile metabolic prowess of the omnipresent phylum Bacteroidetes.</title>
        <authorList>
            <person name="Nobu M.K."/>
            <person name="Mei R."/>
            <person name="Narihiro T."/>
            <person name="Kuroda K."/>
            <person name="Liu W.-T."/>
        </authorList>
    </citation>
    <scope>NUCLEOTIDE SEQUENCE</scope>
    <source>
        <strain evidence="1">ADurb.Bin160</strain>
    </source>
</reference>
<dbReference type="EMBL" id="MWDB01000002">
    <property type="protein sequence ID" value="OQB42457.1"/>
    <property type="molecule type" value="Genomic_DNA"/>
</dbReference>
<evidence type="ECO:0000313" key="1">
    <source>
        <dbReference type="EMBL" id="OQB42457.1"/>
    </source>
</evidence>
<dbReference type="AlphaFoldDB" id="A0A1V5ZQK5"/>
<name>A0A1V5ZQK5_9BACT</name>
<accession>A0A1V5ZQK5</accession>
<gene>
    <name evidence="1" type="ORF">BWY04_00155</name>
</gene>
<protein>
    <submittedName>
        <fullName evidence="1">Uncharacterized protein</fullName>
    </submittedName>
</protein>
<dbReference type="Proteomes" id="UP000485621">
    <property type="component" value="Unassembled WGS sequence"/>
</dbReference>
<sequence>MDVAEAHLSAFNQILKYHEYLLENKIDPDK</sequence>